<protein>
    <submittedName>
        <fullName evidence="1">Uncharacterized protein</fullName>
    </submittedName>
</protein>
<dbReference type="VEuPathDB" id="TriTrypDB:BSAL_60375"/>
<name>A0A0S4IL77_BODSA</name>
<evidence type="ECO:0000313" key="1">
    <source>
        <dbReference type="EMBL" id="CUF22635.1"/>
    </source>
</evidence>
<gene>
    <name evidence="1" type="ORF">BSAL_60375</name>
</gene>
<proteinExistence type="predicted"/>
<evidence type="ECO:0000313" key="2">
    <source>
        <dbReference type="Proteomes" id="UP000051952"/>
    </source>
</evidence>
<accession>A0A0S4IL77</accession>
<feature type="non-terminal residue" evidence="1">
    <location>
        <position position="870"/>
    </location>
</feature>
<organism evidence="1 2">
    <name type="scientific">Bodo saltans</name>
    <name type="common">Flagellated protozoan</name>
    <dbReference type="NCBI Taxonomy" id="75058"/>
    <lineage>
        <taxon>Eukaryota</taxon>
        <taxon>Discoba</taxon>
        <taxon>Euglenozoa</taxon>
        <taxon>Kinetoplastea</taxon>
        <taxon>Metakinetoplastina</taxon>
        <taxon>Eubodonida</taxon>
        <taxon>Bodonidae</taxon>
        <taxon>Bodo</taxon>
    </lineage>
</organism>
<dbReference type="Proteomes" id="UP000051952">
    <property type="component" value="Unassembled WGS sequence"/>
</dbReference>
<dbReference type="EMBL" id="CYKH01000269">
    <property type="protein sequence ID" value="CUF22635.1"/>
    <property type="molecule type" value="Genomic_DNA"/>
</dbReference>
<keyword evidence="2" id="KW-1185">Reference proteome</keyword>
<reference evidence="2" key="1">
    <citation type="submission" date="2015-09" db="EMBL/GenBank/DDBJ databases">
        <authorList>
            <consortium name="Pathogen Informatics"/>
        </authorList>
    </citation>
    <scope>NUCLEOTIDE SEQUENCE [LARGE SCALE GENOMIC DNA]</scope>
    <source>
        <strain evidence="2">Lake Konstanz</strain>
    </source>
</reference>
<dbReference type="AlphaFoldDB" id="A0A0S4IL77"/>
<sequence>MLRRNLCAHRLAGSRPSPSSCFNIRLEEVLPTTRYPPKMRSVNAYIKIHAPHLTPIHPNCSLDDWEMLKPEKKMSLMPTNSVENKQLAMPQHEAFDLMIQGLQDAAKNERRRGSDISQRYYTLACFRRASPQPYGKNADVVRQLNAYVEEIDALFALLDATVGAFKDRVDKQHSIAGTCVQYARHLKMPELTHRHEYKEGLNLGATAEWILRDAFPDVGYASANPVSYVVGGSCQGKSLMLTEVVNGAARYGDTKGQNFGGVAMTFSDPTPLGEDEVKDVQDFEAQFWGRVVYAWYRAMEPKDVMTFEAFKSASFFKSIGIEVARALAKSLGIGRVVIAADDMCKLTSCIARWICEDERARVIDSLKMMYNARWSLLCSGVTESDADATRPKGLYSERPTRTIYLSTLTHLTRGGAIEGMLHFLEEEYPGEAVTPKLRTLFEVVKNVPGYVGLWVELNDKHRADPVSYPTKVPCLNDLRHPMLDDLSAKLAGDCRLFSHYWRAVANNDDNLDNRYYAMELMEGPESLGVLLHAGGDARYYPSSSACRFLSPLVFAHPMLSGAHEYPLIQSAISRLGQCSKGTSASTHDAVGGLIEVALVLNAMYVNDVVDATKYRPCVTVGSLIKRLCGEVRCTARASSKFDRSLPVVFPDYRTTKPHEIVKEADLFPRSSGKNLRVKGAKRSLSRRTNSCNETIATLQSADVSVLRHVCSRRTSSAFERAVIFRLGSTGKKVLLIFVTTPSCHRTSGSGRRAAAGLTLSVTKQVLRTLTSVRKYVKPCNIRRVCFVHCSMPGKAMSSPKTLSLFKVTVALAAVMKRLAKKEQCTTSLHRVQTDEKEQCTTSLHRVQTDEEWRGLLDCLYLVAPDVEELS</sequence>